<comment type="subcellular location">
    <subcellularLocation>
        <location evidence="1">Cell membrane</location>
        <topology evidence="1">Multi-pass membrane protein</topology>
    </subcellularLocation>
</comment>
<dbReference type="InterPro" id="IPR050250">
    <property type="entry name" value="Macrolide_Exporter_MacB"/>
</dbReference>
<evidence type="ECO:0000256" key="3">
    <source>
        <dbReference type="ARBA" id="ARBA00022692"/>
    </source>
</evidence>
<dbReference type="OrthoDB" id="9812886at2"/>
<keyword evidence="10" id="KW-1185">Reference proteome</keyword>
<dbReference type="AlphaFoldDB" id="A0A0R2AEB9"/>
<name>A0A0R2AEB9_9LACO</name>
<feature type="compositionally biased region" description="Low complexity" evidence="6">
    <location>
        <begin position="122"/>
        <end position="147"/>
    </location>
</feature>
<comment type="caution">
    <text evidence="9">The sequence shown here is derived from an EMBL/GenBank/DDBJ whole genome shotgun (WGS) entry which is preliminary data.</text>
</comment>
<dbReference type="Proteomes" id="UP000051733">
    <property type="component" value="Unassembled WGS sequence"/>
</dbReference>
<feature type="compositionally biased region" description="Low complexity" evidence="6">
    <location>
        <begin position="389"/>
        <end position="399"/>
    </location>
</feature>
<gene>
    <name evidence="9" type="ORF">FC26_GL001831</name>
</gene>
<sequence length="489" mass="50230">MNFLKRAWLSLSAKKGRSVLLVLVTTAIMLFVLAGMLIHTAADQATANAKKSVGATLTLSANRSSAFKKMRASSSSSSKPKLKMSSVKLSDAKKIAKLANVASYNATVSASVNAKSFDAISTSSSTSTMPGGASSSSSGDISLSGVTNTSQSTSFTDGTNKITKGRGLTSSDKNTNNVVVESELAKEDSLSVGDTITVKKSGKTYKLKIVGIYKSTSSSSTQMGPGASDPANTIYSSYTLANTVKGSKYAGTADSVTFTISNPSKVNSVKAAGKKLINTSKYSLATNDSSYQAVKSSMNNIKSFADKIVWLVAIAGTIILALIVILMIRERRHEIGILLSMGEARWKIVGQFFAELVMVLVVSLCLAGIGGKFVGDKLGSELMSQQTQSSSATISAPGDSNGGNMGGGSRPSGGAPSGGGQGGGMAVHSSMGGQTGTTSASADTDLDINVTALTMVELGGFGLAIIFLSTMLASGGILRLQPKKVLIES</sequence>
<feature type="compositionally biased region" description="Gly residues" evidence="6">
    <location>
        <begin position="400"/>
        <end position="425"/>
    </location>
</feature>
<organism evidence="9 10">
    <name type="scientific">Paucilactobacillus vaccinostercus DSM 20634</name>
    <dbReference type="NCBI Taxonomy" id="1423813"/>
    <lineage>
        <taxon>Bacteria</taxon>
        <taxon>Bacillati</taxon>
        <taxon>Bacillota</taxon>
        <taxon>Bacilli</taxon>
        <taxon>Lactobacillales</taxon>
        <taxon>Lactobacillaceae</taxon>
        <taxon>Paucilactobacillus</taxon>
    </lineage>
</organism>
<evidence type="ECO:0000256" key="5">
    <source>
        <dbReference type="ARBA" id="ARBA00023136"/>
    </source>
</evidence>
<dbReference type="InterPro" id="IPR003838">
    <property type="entry name" value="ABC3_permease_C"/>
</dbReference>
<evidence type="ECO:0000256" key="6">
    <source>
        <dbReference type="SAM" id="MobiDB-lite"/>
    </source>
</evidence>
<dbReference type="STRING" id="1423813.FC26_GL001831"/>
<dbReference type="GO" id="GO:0005886">
    <property type="term" value="C:plasma membrane"/>
    <property type="evidence" value="ECO:0007669"/>
    <property type="project" value="UniProtKB-SubCell"/>
</dbReference>
<evidence type="ECO:0000256" key="1">
    <source>
        <dbReference type="ARBA" id="ARBA00004651"/>
    </source>
</evidence>
<evidence type="ECO:0000313" key="9">
    <source>
        <dbReference type="EMBL" id="KRM61283.1"/>
    </source>
</evidence>
<dbReference type="EMBL" id="AYYY01000029">
    <property type="protein sequence ID" value="KRM61283.1"/>
    <property type="molecule type" value="Genomic_DNA"/>
</dbReference>
<feature type="transmembrane region" description="Helical" evidence="7">
    <location>
        <begin position="20"/>
        <end position="42"/>
    </location>
</feature>
<keyword evidence="2" id="KW-1003">Cell membrane</keyword>
<keyword evidence="4 7" id="KW-1133">Transmembrane helix</keyword>
<feature type="transmembrane region" description="Helical" evidence="7">
    <location>
        <begin position="348"/>
        <end position="369"/>
    </location>
</feature>
<dbReference type="RefSeq" id="WP_057779160.1">
    <property type="nucleotide sequence ID" value="NZ_AYYY01000029.1"/>
</dbReference>
<dbReference type="PANTHER" id="PTHR30572:SF9">
    <property type="entry name" value="ABC TRANSPORTER PERMEASE PROTEIN"/>
    <property type="match status" value="1"/>
</dbReference>
<feature type="region of interest" description="Disordered" evidence="6">
    <location>
        <begin position="122"/>
        <end position="174"/>
    </location>
</feature>
<keyword evidence="5 7" id="KW-0472">Membrane</keyword>
<protein>
    <submittedName>
        <fullName evidence="9">ABC superfamily ATP binding cassette transporter, membrane protein</fullName>
    </submittedName>
</protein>
<reference evidence="9 10" key="1">
    <citation type="journal article" date="2015" name="Genome Announc.">
        <title>Expanding the biotechnology potential of lactobacilli through comparative genomics of 213 strains and associated genera.</title>
        <authorList>
            <person name="Sun Z."/>
            <person name="Harris H.M."/>
            <person name="McCann A."/>
            <person name="Guo C."/>
            <person name="Argimon S."/>
            <person name="Zhang W."/>
            <person name="Yang X."/>
            <person name="Jeffery I.B."/>
            <person name="Cooney J.C."/>
            <person name="Kagawa T.F."/>
            <person name="Liu W."/>
            <person name="Song Y."/>
            <person name="Salvetti E."/>
            <person name="Wrobel A."/>
            <person name="Rasinkangas P."/>
            <person name="Parkhill J."/>
            <person name="Rea M.C."/>
            <person name="O'Sullivan O."/>
            <person name="Ritari J."/>
            <person name="Douillard F.P."/>
            <person name="Paul Ross R."/>
            <person name="Yang R."/>
            <person name="Briner A.E."/>
            <person name="Felis G.E."/>
            <person name="de Vos W.M."/>
            <person name="Barrangou R."/>
            <person name="Klaenhammer T.R."/>
            <person name="Caufield P.W."/>
            <person name="Cui Y."/>
            <person name="Zhang H."/>
            <person name="O'Toole P.W."/>
        </authorList>
    </citation>
    <scope>NUCLEOTIDE SEQUENCE [LARGE SCALE GENOMIC DNA]</scope>
    <source>
        <strain evidence="9 10">DSM 20634</strain>
    </source>
</reference>
<evidence type="ECO:0000256" key="7">
    <source>
        <dbReference type="SAM" id="Phobius"/>
    </source>
</evidence>
<evidence type="ECO:0000256" key="2">
    <source>
        <dbReference type="ARBA" id="ARBA00022475"/>
    </source>
</evidence>
<feature type="region of interest" description="Disordered" evidence="6">
    <location>
        <begin position="389"/>
        <end position="440"/>
    </location>
</feature>
<keyword evidence="3 7" id="KW-0812">Transmembrane</keyword>
<dbReference type="PATRIC" id="fig|1423813.3.peg.1861"/>
<evidence type="ECO:0000313" key="10">
    <source>
        <dbReference type="Proteomes" id="UP000051733"/>
    </source>
</evidence>
<dbReference type="PANTHER" id="PTHR30572">
    <property type="entry name" value="MEMBRANE COMPONENT OF TRANSPORTER-RELATED"/>
    <property type="match status" value="1"/>
</dbReference>
<dbReference type="Pfam" id="PF02687">
    <property type="entry name" value="FtsX"/>
    <property type="match status" value="1"/>
</dbReference>
<evidence type="ECO:0000256" key="4">
    <source>
        <dbReference type="ARBA" id="ARBA00022989"/>
    </source>
</evidence>
<feature type="transmembrane region" description="Helical" evidence="7">
    <location>
        <begin position="308"/>
        <end position="328"/>
    </location>
</feature>
<feature type="transmembrane region" description="Helical" evidence="7">
    <location>
        <begin position="458"/>
        <end position="480"/>
    </location>
</feature>
<feature type="compositionally biased region" description="Polar residues" evidence="6">
    <location>
        <begin position="148"/>
        <end position="174"/>
    </location>
</feature>
<proteinExistence type="predicted"/>
<accession>A0A0R2AEB9</accession>
<feature type="domain" description="ABC3 transporter permease C-terminal" evidence="8">
    <location>
        <begin position="308"/>
        <end position="394"/>
    </location>
</feature>
<evidence type="ECO:0000259" key="8">
    <source>
        <dbReference type="Pfam" id="PF02687"/>
    </source>
</evidence>
<dbReference type="GO" id="GO:0022857">
    <property type="term" value="F:transmembrane transporter activity"/>
    <property type="evidence" value="ECO:0007669"/>
    <property type="project" value="TreeGrafter"/>
</dbReference>